<feature type="signal peptide" evidence="1">
    <location>
        <begin position="1"/>
        <end position="23"/>
    </location>
</feature>
<proteinExistence type="predicted"/>
<dbReference type="AlphaFoldDB" id="A0A829HGI9"/>
<evidence type="ECO:0000313" key="3">
    <source>
        <dbReference type="Proteomes" id="UP000014523"/>
    </source>
</evidence>
<keyword evidence="3" id="KW-1185">Reference proteome</keyword>
<feature type="chain" id="PRO_5032689340" description="Type 1 fimbrial protein" evidence="1">
    <location>
        <begin position="24"/>
        <end position="97"/>
    </location>
</feature>
<protein>
    <recommendedName>
        <fullName evidence="4">Type 1 fimbrial protein</fullName>
    </recommendedName>
</protein>
<dbReference type="EMBL" id="ATGG01000015">
    <property type="protein sequence ID" value="EPF81513.1"/>
    <property type="molecule type" value="Genomic_DNA"/>
</dbReference>
<name>A0A829HGI9_9GAMM</name>
<dbReference type="RefSeq" id="WP_016540441.1">
    <property type="nucleotide sequence ID" value="NZ_ASQH01000001.1"/>
</dbReference>
<evidence type="ECO:0008006" key="4">
    <source>
        <dbReference type="Google" id="ProtNLM"/>
    </source>
</evidence>
<gene>
    <name evidence="2" type="ORF">F957_02054</name>
</gene>
<evidence type="ECO:0000313" key="2">
    <source>
        <dbReference type="EMBL" id="EPF81513.1"/>
    </source>
</evidence>
<sequence>MYKNIYKSALLLSLMAFASVSYAASTIQLNGSIVEDTCSQQLQTNECQQLNMLRQKVETQSISLSDLSPSPQKNMMTEISFEQFPDQKNAVLIASYY</sequence>
<organism evidence="2 3">
    <name type="scientific">Acinetobacter gyllenbergii CIP 110306 = MTCC 11365</name>
    <dbReference type="NCBI Taxonomy" id="1217657"/>
    <lineage>
        <taxon>Bacteria</taxon>
        <taxon>Pseudomonadati</taxon>
        <taxon>Pseudomonadota</taxon>
        <taxon>Gammaproteobacteria</taxon>
        <taxon>Moraxellales</taxon>
        <taxon>Moraxellaceae</taxon>
        <taxon>Acinetobacter</taxon>
    </lineage>
</organism>
<accession>A0A829HGI9</accession>
<evidence type="ECO:0000256" key="1">
    <source>
        <dbReference type="SAM" id="SignalP"/>
    </source>
</evidence>
<comment type="caution">
    <text evidence="2">The sequence shown here is derived from an EMBL/GenBank/DDBJ whole genome shotgun (WGS) entry which is preliminary data.</text>
</comment>
<dbReference type="Proteomes" id="UP000014523">
    <property type="component" value="Unassembled WGS sequence"/>
</dbReference>
<keyword evidence="1" id="KW-0732">Signal</keyword>
<reference evidence="2 3" key="1">
    <citation type="submission" date="2013-06" db="EMBL/GenBank/DDBJ databases">
        <title>The Genome Sequence of Acinetobacter gyllenbergii CIP 110306.</title>
        <authorList>
            <consortium name="The Broad Institute Genome Sequencing Platform"/>
            <consortium name="The Broad Institute Genome Sequencing Center for Infectious Disease"/>
            <person name="Cerqueira G."/>
            <person name="Feldgarden M."/>
            <person name="Courvalin P."/>
            <person name="Perichon B."/>
            <person name="Grillot-Courvalin C."/>
            <person name="Clermont D."/>
            <person name="Rocha E."/>
            <person name="Yoon E.-J."/>
            <person name="Nemec A."/>
            <person name="Young S.K."/>
            <person name="Zeng Q."/>
            <person name="Gargeya S."/>
            <person name="Fitzgerald M."/>
            <person name="Abouelleil A."/>
            <person name="Alvarado L."/>
            <person name="Berlin A.M."/>
            <person name="Chapman S.B."/>
            <person name="Dewar J."/>
            <person name="Goldberg J."/>
            <person name="Griggs A."/>
            <person name="Gujja S."/>
            <person name="Hansen M."/>
            <person name="Howarth C."/>
            <person name="Imamovic A."/>
            <person name="Larimer J."/>
            <person name="McCowan C."/>
            <person name="Murphy C."/>
            <person name="Pearson M."/>
            <person name="Priest M."/>
            <person name="Roberts A."/>
            <person name="Saif S."/>
            <person name="Shea T."/>
            <person name="Sykes S."/>
            <person name="Wortman J."/>
            <person name="Nusbaum C."/>
            <person name="Birren B."/>
        </authorList>
    </citation>
    <scope>NUCLEOTIDE SEQUENCE [LARGE SCALE GENOMIC DNA]</scope>
    <source>
        <strain evidence="2 3">CIP 110306</strain>
    </source>
</reference>